<dbReference type="EMBL" id="SRLO01000046">
    <property type="protein sequence ID" value="TNN81452.1"/>
    <property type="molecule type" value="Genomic_DNA"/>
</dbReference>
<proteinExistence type="predicted"/>
<comment type="caution">
    <text evidence="1">The sequence shown here is derived from an EMBL/GenBank/DDBJ whole genome shotgun (WGS) entry which is preliminary data.</text>
</comment>
<keyword evidence="2" id="KW-1185">Reference proteome</keyword>
<protein>
    <submittedName>
        <fullName evidence="1">Uncharacterized protein</fullName>
    </submittedName>
</protein>
<dbReference type="Proteomes" id="UP000314294">
    <property type="component" value="Unassembled WGS sequence"/>
</dbReference>
<evidence type="ECO:0000313" key="2">
    <source>
        <dbReference type="Proteomes" id="UP000314294"/>
    </source>
</evidence>
<evidence type="ECO:0000313" key="1">
    <source>
        <dbReference type="EMBL" id="TNN81452.1"/>
    </source>
</evidence>
<reference evidence="1 2" key="1">
    <citation type="submission" date="2019-03" db="EMBL/GenBank/DDBJ databases">
        <title>First draft genome of Liparis tanakae, snailfish: a comprehensive survey of snailfish specific genes.</title>
        <authorList>
            <person name="Kim W."/>
            <person name="Song I."/>
            <person name="Jeong J.-H."/>
            <person name="Kim D."/>
            <person name="Kim S."/>
            <person name="Ryu S."/>
            <person name="Song J.Y."/>
            <person name="Lee S.K."/>
        </authorList>
    </citation>
    <scope>NUCLEOTIDE SEQUENCE [LARGE SCALE GENOMIC DNA]</scope>
    <source>
        <tissue evidence="1">Muscle</tissue>
    </source>
</reference>
<accession>A0A4Z2IW08</accession>
<organism evidence="1 2">
    <name type="scientific">Liparis tanakae</name>
    <name type="common">Tanaka's snailfish</name>
    <dbReference type="NCBI Taxonomy" id="230148"/>
    <lineage>
        <taxon>Eukaryota</taxon>
        <taxon>Metazoa</taxon>
        <taxon>Chordata</taxon>
        <taxon>Craniata</taxon>
        <taxon>Vertebrata</taxon>
        <taxon>Euteleostomi</taxon>
        <taxon>Actinopterygii</taxon>
        <taxon>Neopterygii</taxon>
        <taxon>Teleostei</taxon>
        <taxon>Neoteleostei</taxon>
        <taxon>Acanthomorphata</taxon>
        <taxon>Eupercaria</taxon>
        <taxon>Perciformes</taxon>
        <taxon>Cottioidei</taxon>
        <taxon>Cottales</taxon>
        <taxon>Liparidae</taxon>
        <taxon>Liparis</taxon>
    </lineage>
</organism>
<dbReference type="AlphaFoldDB" id="A0A4Z2IW08"/>
<sequence length="86" mass="9323">MFTQLLTSAQAPPISHQSGRCHILTPLLVCSVTSQAIPPSGLHPVQLLEDFSLMAQVVTFHKDCAQHHGQRRAPRVLFSGAAPGER</sequence>
<name>A0A4Z2IW08_9TELE</name>
<gene>
    <name evidence="1" type="ORF">EYF80_008224</name>
</gene>